<organism evidence="1 2">
    <name type="scientific">Hyalomma asiaticum</name>
    <name type="common">Tick</name>
    <dbReference type="NCBI Taxonomy" id="266040"/>
    <lineage>
        <taxon>Eukaryota</taxon>
        <taxon>Metazoa</taxon>
        <taxon>Ecdysozoa</taxon>
        <taxon>Arthropoda</taxon>
        <taxon>Chelicerata</taxon>
        <taxon>Arachnida</taxon>
        <taxon>Acari</taxon>
        <taxon>Parasitiformes</taxon>
        <taxon>Ixodida</taxon>
        <taxon>Ixodoidea</taxon>
        <taxon>Ixodidae</taxon>
        <taxon>Hyalomminae</taxon>
        <taxon>Hyalomma</taxon>
    </lineage>
</organism>
<evidence type="ECO:0000313" key="1">
    <source>
        <dbReference type="EMBL" id="KAH6927321.1"/>
    </source>
</evidence>
<dbReference type="Proteomes" id="UP000821845">
    <property type="component" value="Chromosome 6"/>
</dbReference>
<protein>
    <submittedName>
        <fullName evidence="1">Uncharacterized protein</fullName>
    </submittedName>
</protein>
<sequence>MMRTLRNDSEFAELYRVRFLPRFGLSRYLYLPSTLQISVSSLYPPLFYTSASLAVQYAAWGSIVSLEIVRAFDEKGTSVTHDGKKVHWWGPGSKSSAGYVERTSCKLGVTENTTAAPVTLIPNVAALELTYAGFKDAVSSDFRDLVDFRIPHLDEFTDEQAFFLTYCYVQCSKKPLRNGDECNVPLKNFPHFGAAFKCAPNAPMNPANKCSFFNVARKPI</sequence>
<keyword evidence="2" id="KW-1185">Reference proteome</keyword>
<dbReference type="EMBL" id="CM023486">
    <property type="protein sequence ID" value="KAH6927321.1"/>
    <property type="molecule type" value="Genomic_DNA"/>
</dbReference>
<gene>
    <name evidence="1" type="ORF">HPB50_001620</name>
</gene>
<accession>A0ACB7S088</accession>
<comment type="caution">
    <text evidence="1">The sequence shown here is derived from an EMBL/GenBank/DDBJ whole genome shotgun (WGS) entry which is preliminary data.</text>
</comment>
<evidence type="ECO:0000313" key="2">
    <source>
        <dbReference type="Proteomes" id="UP000821845"/>
    </source>
</evidence>
<name>A0ACB7S088_HYAAI</name>
<reference evidence="1" key="1">
    <citation type="submission" date="2020-05" db="EMBL/GenBank/DDBJ databases">
        <title>Large-scale comparative analyses of tick genomes elucidate their genetic diversity and vector capacities.</title>
        <authorList>
            <person name="Jia N."/>
            <person name="Wang J."/>
            <person name="Shi W."/>
            <person name="Du L."/>
            <person name="Sun Y."/>
            <person name="Zhan W."/>
            <person name="Jiang J."/>
            <person name="Wang Q."/>
            <person name="Zhang B."/>
            <person name="Ji P."/>
            <person name="Sakyi L.B."/>
            <person name="Cui X."/>
            <person name="Yuan T."/>
            <person name="Jiang B."/>
            <person name="Yang W."/>
            <person name="Lam T.T.-Y."/>
            <person name="Chang Q."/>
            <person name="Ding S."/>
            <person name="Wang X."/>
            <person name="Zhu J."/>
            <person name="Ruan X."/>
            <person name="Zhao L."/>
            <person name="Wei J."/>
            <person name="Que T."/>
            <person name="Du C."/>
            <person name="Cheng J."/>
            <person name="Dai P."/>
            <person name="Han X."/>
            <person name="Huang E."/>
            <person name="Gao Y."/>
            <person name="Liu J."/>
            <person name="Shao H."/>
            <person name="Ye R."/>
            <person name="Li L."/>
            <person name="Wei W."/>
            <person name="Wang X."/>
            <person name="Wang C."/>
            <person name="Yang T."/>
            <person name="Huo Q."/>
            <person name="Li W."/>
            <person name="Guo W."/>
            <person name="Chen H."/>
            <person name="Zhou L."/>
            <person name="Ni X."/>
            <person name="Tian J."/>
            <person name="Zhou Y."/>
            <person name="Sheng Y."/>
            <person name="Liu T."/>
            <person name="Pan Y."/>
            <person name="Xia L."/>
            <person name="Li J."/>
            <person name="Zhao F."/>
            <person name="Cao W."/>
        </authorList>
    </citation>
    <scope>NUCLEOTIDE SEQUENCE</scope>
    <source>
        <strain evidence="1">Hyas-2018</strain>
    </source>
</reference>
<proteinExistence type="predicted"/>